<name>A0A5N6PLY6_9ASTR</name>
<comment type="caution">
    <text evidence="2">The sequence shown here is derived from an EMBL/GenBank/DDBJ whole genome shotgun (WGS) entry which is preliminary data.</text>
</comment>
<sequence>MNDKLNSFERESRLGFQRRIQPPIRVSQPPSSKIRVPASVSSRRQPPIRVPAIPTLLGSFQKVIQKDYVEFEDETLDKSGESVTPEVVFDSGSTGVDTDDDSASGSIGNDSESNDNGSNGSESSEEEEDSTSSVQSSSISGSSVPQPETGSEGLPELQYHLTKANISSPTANSNSPSAPCPLDSISIIQ</sequence>
<dbReference type="AlphaFoldDB" id="A0A5N6PLY6"/>
<feature type="region of interest" description="Disordered" evidence="1">
    <location>
        <begin position="74"/>
        <end position="189"/>
    </location>
</feature>
<dbReference type="EMBL" id="SZYD01000004">
    <property type="protein sequence ID" value="KAD6455041.1"/>
    <property type="molecule type" value="Genomic_DNA"/>
</dbReference>
<organism evidence="2 3">
    <name type="scientific">Mikania micrantha</name>
    <name type="common">bitter vine</name>
    <dbReference type="NCBI Taxonomy" id="192012"/>
    <lineage>
        <taxon>Eukaryota</taxon>
        <taxon>Viridiplantae</taxon>
        <taxon>Streptophyta</taxon>
        <taxon>Embryophyta</taxon>
        <taxon>Tracheophyta</taxon>
        <taxon>Spermatophyta</taxon>
        <taxon>Magnoliopsida</taxon>
        <taxon>eudicotyledons</taxon>
        <taxon>Gunneridae</taxon>
        <taxon>Pentapetalae</taxon>
        <taxon>asterids</taxon>
        <taxon>campanulids</taxon>
        <taxon>Asterales</taxon>
        <taxon>Asteraceae</taxon>
        <taxon>Asteroideae</taxon>
        <taxon>Heliantheae alliance</taxon>
        <taxon>Eupatorieae</taxon>
        <taxon>Mikania</taxon>
    </lineage>
</organism>
<feature type="compositionally biased region" description="Low complexity" evidence="1">
    <location>
        <begin position="103"/>
        <end position="122"/>
    </location>
</feature>
<evidence type="ECO:0000313" key="2">
    <source>
        <dbReference type="EMBL" id="KAD6455041.1"/>
    </source>
</evidence>
<reference evidence="2 3" key="1">
    <citation type="submission" date="2019-05" db="EMBL/GenBank/DDBJ databases">
        <title>Mikania micrantha, genome provides insights into the molecular mechanism of rapid growth.</title>
        <authorList>
            <person name="Liu B."/>
        </authorList>
    </citation>
    <scope>NUCLEOTIDE SEQUENCE [LARGE SCALE GENOMIC DNA]</scope>
    <source>
        <strain evidence="2">NLD-2019</strain>
        <tissue evidence="2">Leaf</tissue>
    </source>
</reference>
<evidence type="ECO:0000256" key="1">
    <source>
        <dbReference type="SAM" id="MobiDB-lite"/>
    </source>
</evidence>
<feature type="compositionally biased region" description="Low complexity" evidence="1">
    <location>
        <begin position="164"/>
        <end position="177"/>
    </location>
</feature>
<accession>A0A5N6PLY6</accession>
<gene>
    <name evidence="2" type="ORF">E3N88_09747</name>
</gene>
<keyword evidence="3" id="KW-1185">Reference proteome</keyword>
<evidence type="ECO:0000313" key="3">
    <source>
        <dbReference type="Proteomes" id="UP000326396"/>
    </source>
</evidence>
<feature type="compositionally biased region" description="Basic and acidic residues" evidence="1">
    <location>
        <begin position="1"/>
        <end position="13"/>
    </location>
</feature>
<feature type="compositionally biased region" description="Low complexity" evidence="1">
    <location>
        <begin position="131"/>
        <end position="143"/>
    </location>
</feature>
<feature type="region of interest" description="Disordered" evidence="1">
    <location>
        <begin position="1"/>
        <end position="46"/>
    </location>
</feature>
<protein>
    <submittedName>
        <fullName evidence="2">Uncharacterized protein</fullName>
    </submittedName>
</protein>
<proteinExistence type="predicted"/>
<dbReference type="Proteomes" id="UP000326396">
    <property type="component" value="Linkage Group LG12"/>
</dbReference>